<evidence type="ECO:0000259" key="2">
    <source>
        <dbReference type="PROSITE" id="PS51819"/>
    </source>
</evidence>
<dbReference type="SUPFAM" id="SSF54593">
    <property type="entry name" value="Glyoxalase/Bleomycin resistance protein/Dihydroxybiphenyl dioxygenase"/>
    <property type="match status" value="2"/>
</dbReference>
<dbReference type="PANTHER" id="PTHR33993">
    <property type="entry name" value="GLYOXALASE-RELATED"/>
    <property type="match status" value="1"/>
</dbReference>
<dbReference type="Proteomes" id="UP001501637">
    <property type="component" value="Unassembled WGS sequence"/>
</dbReference>
<feature type="region of interest" description="Disordered" evidence="1">
    <location>
        <begin position="1"/>
        <end position="37"/>
    </location>
</feature>
<accession>A0ABP6MJP2</accession>
<dbReference type="Pfam" id="PF18029">
    <property type="entry name" value="Glyoxalase_6"/>
    <property type="match status" value="1"/>
</dbReference>
<protein>
    <submittedName>
        <fullName evidence="3">VOC family protein</fullName>
    </submittedName>
</protein>
<dbReference type="EMBL" id="BAAAUG010000069">
    <property type="protein sequence ID" value="GAA3113863.1"/>
    <property type="molecule type" value="Genomic_DNA"/>
</dbReference>
<proteinExistence type="predicted"/>
<dbReference type="InterPro" id="IPR037523">
    <property type="entry name" value="VOC_core"/>
</dbReference>
<organism evidence="3 4">
    <name type="scientific">Streptomyces rectiviolaceus</name>
    <dbReference type="NCBI Taxonomy" id="332591"/>
    <lineage>
        <taxon>Bacteria</taxon>
        <taxon>Bacillati</taxon>
        <taxon>Actinomycetota</taxon>
        <taxon>Actinomycetes</taxon>
        <taxon>Kitasatosporales</taxon>
        <taxon>Streptomycetaceae</taxon>
        <taxon>Streptomyces</taxon>
    </lineage>
</organism>
<sequence>MPRHIYVNDAQERQTQEPVPGERRSTAPVDGLPPRATGRADGGPCWLSLASRDVLAAKEFYARVLGWCHVPLLGQRRLGPPRTSRFLALMAGAPVGTLSQATCDLGVSAGWVPYFAVTEVDTTVARLRERGATVAVGPLATGTGRIAVAAGLQDDVFGLREQAPDDRWRVGEGPIARLELRTRDVFAAALFYGGVLGWARGARDSCEVEYADGRIAVRDGLRTVATLKDATFEEAAPAGWHACFRVADVDMAAAAALGAGGLVVSPPRGPRDRREAVLSDREGNPFTVIAS</sequence>
<evidence type="ECO:0000313" key="4">
    <source>
        <dbReference type="Proteomes" id="UP001501637"/>
    </source>
</evidence>
<evidence type="ECO:0000313" key="3">
    <source>
        <dbReference type="EMBL" id="GAA3113863.1"/>
    </source>
</evidence>
<dbReference type="RefSeq" id="WP_344522356.1">
    <property type="nucleotide sequence ID" value="NZ_BAAAUG010000069.1"/>
</dbReference>
<dbReference type="InterPro" id="IPR041581">
    <property type="entry name" value="Glyoxalase_6"/>
</dbReference>
<gene>
    <name evidence="3" type="ORF">GCM10010449_40090</name>
</gene>
<name>A0ABP6MJP2_9ACTN</name>
<dbReference type="InterPro" id="IPR029068">
    <property type="entry name" value="Glyas_Bleomycin-R_OHBP_Dase"/>
</dbReference>
<keyword evidence="4" id="KW-1185">Reference proteome</keyword>
<dbReference type="PROSITE" id="PS51819">
    <property type="entry name" value="VOC"/>
    <property type="match status" value="1"/>
</dbReference>
<dbReference type="PANTHER" id="PTHR33993:SF10">
    <property type="entry name" value="CONSERVED PROTEIN"/>
    <property type="match status" value="1"/>
</dbReference>
<feature type="domain" description="VOC" evidence="2">
    <location>
        <begin position="174"/>
        <end position="291"/>
    </location>
</feature>
<reference evidence="4" key="1">
    <citation type="journal article" date="2019" name="Int. J. Syst. Evol. Microbiol.">
        <title>The Global Catalogue of Microorganisms (GCM) 10K type strain sequencing project: providing services to taxonomists for standard genome sequencing and annotation.</title>
        <authorList>
            <consortium name="The Broad Institute Genomics Platform"/>
            <consortium name="The Broad Institute Genome Sequencing Center for Infectious Disease"/>
            <person name="Wu L."/>
            <person name="Ma J."/>
        </authorList>
    </citation>
    <scope>NUCLEOTIDE SEQUENCE [LARGE SCALE GENOMIC DNA]</scope>
    <source>
        <strain evidence="4">JCM 9092</strain>
    </source>
</reference>
<feature type="compositionally biased region" description="Basic and acidic residues" evidence="1">
    <location>
        <begin position="10"/>
        <end position="25"/>
    </location>
</feature>
<dbReference type="Gene3D" id="3.10.180.10">
    <property type="entry name" value="2,3-Dihydroxybiphenyl 1,2-Dioxygenase, domain 1"/>
    <property type="match status" value="2"/>
</dbReference>
<dbReference type="InterPro" id="IPR052164">
    <property type="entry name" value="Anthracycline_SecMetBiosynth"/>
</dbReference>
<evidence type="ECO:0000256" key="1">
    <source>
        <dbReference type="SAM" id="MobiDB-lite"/>
    </source>
</evidence>
<comment type="caution">
    <text evidence="3">The sequence shown here is derived from an EMBL/GenBank/DDBJ whole genome shotgun (WGS) entry which is preliminary data.</text>
</comment>